<dbReference type="Proteomes" id="UP001162164">
    <property type="component" value="Unassembled WGS sequence"/>
</dbReference>
<evidence type="ECO:0000313" key="4">
    <source>
        <dbReference type="Proteomes" id="UP001162164"/>
    </source>
</evidence>
<keyword evidence="1" id="KW-0233">DNA recombination</keyword>
<reference evidence="3" key="1">
    <citation type="journal article" date="2023" name="Insect Mol. Biol.">
        <title>Genome sequencing provides insights into the evolution of gene families encoding plant cell wall-degrading enzymes in longhorned beetles.</title>
        <authorList>
            <person name="Shin N.R."/>
            <person name="Okamura Y."/>
            <person name="Kirsch R."/>
            <person name="Pauchet Y."/>
        </authorList>
    </citation>
    <scope>NUCLEOTIDE SEQUENCE</scope>
    <source>
        <strain evidence="3">MMC_N1</strain>
    </source>
</reference>
<evidence type="ECO:0000259" key="2">
    <source>
        <dbReference type="PROSITE" id="PS51898"/>
    </source>
</evidence>
<protein>
    <recommendedName>
        <fullName evidence="2">Tyr recombinase domain-containing protein</fullName>
    </recommendedName>
</protein>
<name>A0ABQ9JEZ7_9CUCU</name>
<keyword evidence="4" id="KW-1185">Reference proteome</keyword>
<dbReference type="InterPro" id="IPR002104">
    <property type="entry name" value="Integrase_catalytic"/>
</dbReference>
<comment type="caution">
    <text evidence="3">The sequence shown here is derived from an EMBL/GenBank/DDBJ whole genome shotgun (WGS) entry which is preliminary data.</text>
</comment>
<proteinExistence type="predicted"/>
<dbReference type="PROSITE" id="PS51898">
    <property type="entry name" value="TYR_RECOMBINASE"/>
    <property type="match status" value="1"/>
</dbReference>
<dbReference type="SUPFAM" id="SSF56349">
    <property type="entry name" value="DNA breaking-rejoining enzymes"/>
    <property type="match status" value="1"/>
</dbReference>
<sequence>MLRSTIEINNGVNIEKYKFLNYKAEKAKIFTADEVKKFLNEAPSNVYLVTKVALIIGIMGSCRMRELHSLTIEDVKDLGSALLITMPDIKTNLYRKFTITDKLYTICRQYIDLRPANAPCSFFLNYQKGKCTIQKIGKNKFGVMGRQIAKFLKLPNPEMYTGRSFRRSGTTLMYMQG</sequence>
<gene>
    <name evidence="3" type="ORF">NQ317_012419</name>
</gene>
<evidence type="ECO:0000256" key="1">
    <source>
        <dbReference type="ARBA" id="ARBA00023172"/>
    </source>
</evidence>
<feature type="domain" description="Tyr recombinase" evidence="2">
    <location>
        <begin position="25"/>
        <end position="177"/>
    </location>
</feature>
<dbReference type="InterPro" id="IPR013762">
    <property type="entry name" value="Integrase-like_cat_sf"/>
</dbReference>
<evidence type="ECO:0000313" key="3">
    <source>
        <dbReference type="EMBL" id="KAJ8976469.1"/>
    </source>
</evidence>
<dbReference type="Gene3D" id="1.10.443.10">
    <property type="entry name" value="Intergrase catalytic core"/>
    <property type="match status" value="1"/>
</dbReference>
<dbReference type="InterPro" id="IPR011010">
    <property type="entry name" value="DNA_brk_join_enz"/>
</dbReference>
<dbReference type="EMBL" id="JAPWTJ010000668">
    <property type="protein sequence ID" value="KAJ8976469.1"/>
    <property type="molecule type" value="Genomic_DNA"/>
</dbReference>
<accession>A0ABQ9JEZ7</accession>
<organism evidence="3 4">
    <name type="scientific">Molorchus minor</name>
    <dbReference type="NCBI Taxonomy" id="1323400"/>
    <lineage>
        <taxon>Eukaryota</taxon>
        <taxon>Metazoa</taxon>
        <taxon>Ecdysozoa</taxon>
        <taxon>Arthropoda</taxon>
        <taxon>Hexapoda</taxon>
        <taxon>Insecta</taxon>
        <taxon>Pterygota</taxon>
        <taxon>Neoptera</taxon>
        <taxon>Endopterygota</taxon>
        <taxon>Coleoptera</taxon>
        <taxon>Polyphaga</taxon>
        <taxon>Cucujiformia</taxon>
        <taxon>Chrysomeloidea</taxon>
        <taxon>Cerambycidae</taxon>
        <taxon>Lamiinae</taxon>
        <taxon>Monochamini</taxon>
        <taxon>Molorchus</taxon>
    </lineage>
</organism>